<dbReference type="InterPro" id="IPR016032">
    <property type="entry name" value="Sig_transdc_resp-reg_C-effctor"/>
</dbReference>
<dbReference type="InterPro" id="IPR036388">
    <property type="entry name" value="WH-like_DNA-bd_sf"/>
</dbReference>
<gene>
    <name evidence="6" type="primary">flcA</name>
    <name evidence="6" type="ORF">GCM10011363_16120</name>
</gene>
<comment type="caution">
    <text evidence="6">The sequence shown here is derived from an EMBL/GenBank/DDBJ whole genome shotgun (WGS) entry which is preliminary data.</text>
</comment>
<evidence type="ECO:0000313" key="7">
    <source>
        <dbReference type="Proteomes" id="UP000645462"/>
    </source>
</evidence>
<evidence type="ECO:0000259" key="4">
    <source>
        <dbReference type="PROSITE" id="PS50043"/>
    </source>
</evidence>
<dbReference type="InterPro" id="IPR039420">
    <property type="entry name" value="WalR-like"/>
</dbReference>
<dbReference type="CDD" id="cd06170">
    <property type="entry name" value="LuxR_C_like"/>
    <property type="match status" value="1"/>
</dbReference>
<dbReference type="PANTHER" id="PTHR43214:SF42">
    <property type="entry name" value="TRANSCRIPTIONAL REGULATORY PROTEIN DESR"/>
    <property type="match status" value="1"/>
</dbReference>
<evidence type="ECO:0000313" key="6">
    <source>
        <dbReference type="EMBL" id="GGC00283.1"/>
    </source>
</evidence>
<dbReference type="RefSeq" id="WP_188481518.1">
    <property type="nucleotide sequence ID" value="NZ_BMFC01000003.1"/>
</dbReference>
<dbReference type="Proteomes" id="UP000645462">
    <property type="component" value="Unassembled WGS sequence"/>
</dbReference>
<evidence type="ECO:0000256" key="1">
    <source>
        <dbReference type="ARBA" id="ARBA00022553"/>
    </source>
</evidence>
<evidence type="ECO:0000256" key="3">
    <source>
        <dbReference type="PROSITE-ProRule" id="PRU00169"/>
    </source>
</evidence>
<dbReference type="PANTHER" id="PTHR43214">
    <property type="entry name" value="TWO-COMPONENT RESPONSE REGULATOR"/>
    <property type="match status" value="1"/>
</dbReference>
<dbReference type="Pfam" id="PF00196">
    <property type="entry name" value="GerE"/>
    <property type="match status" value="1"/>
</dbReference>
<proteinExistence type="predicted"/>
<protein>
    <submittedName>
        <fullName evidence="6">LuxR family transcriptional regulator</fullName>
    </submittedName>
</protein>
<feature type="domain" description="HTH luxR-type" evidence="4">
    <location>
        <begin position="137"/>
        <end position="202"/>
    </location>
</feature>
<dbReference type="InterPro" id="IPR000792">
    <property type="entry name" value="Tscrpt_reg_LuxR_C"/>
</dbReference>
<dbReference type="Gene3D" id="3.40.50.2300">
    <property type="match status" value="1"/>
</dbReference>
<dbReference type="PROSITE" id="PS50110">
    <property type="entry name" value="RESPONSE_REGULATORY"/>
    <property type="match status" value="1"/>
</dbReference>
<dbReference type="Pfam" id="PF00072">
    <property type="entry name" value="Response_reg"/>
    <property type="match status" value="1"/>
</dbReference>
<evidence type="ECO:0000256" key="2">
    <source>
        <dbReference type="ARBA" id="ARBA00023125"/>
    </source>
</evidence>
<dbReference type="SMART" id="SM00421">
    <property type="entry name" value="HTH_LUXR"/>
    <property type="match status" value="1"/>
</dbReference>
<keyword evidence="7" id="KW-1185">Reference proteome</keyword>
<keyword evidence="2" id="KW-0238">DNA-binding</keyword>
<organism evidence="6 7">
    <name type="scientific">Marivita lacus</name>
    <dbReference type="NCBI Taxonomy" id="1323742"/>
    <lineage>
        <taxon>Bacteria</taxon>
        <taxon>Pseudomonadati</taxon>
        <taxon>Pseudomonadota</taxon>
        <taxon>Alphaproteobacteria</taxon>
        <taxon>Rhodobacterales</taxon>
        <taxon>Roseobacteraceae</taxon>
        <taxon>Marivita</taxon>
    </lineage>
</organism>
<dbReference type="SUPFAM" id="SSF46894">
    <property type="entry name" value="C-terminal effector domain of the bipartite response regulators"/>
    <property type="match status" value="1"/>
</dbReference>
<name>A0ABQ1KM80_9RHOB</name>
<sequence length="204" mass="22100">MRVLIADDQKMLRDVFDAMLSRDNITVALAPDLDAALVEVDKGDPFDLILLDYHMPGMDGLDGLRRALDAGKGAAVALMSGNLPQQIVQDALRLGAAGFMPKKLSPKTYVQAIRAMAAGERLNLQDDWSSFEVGTSDPTAEHRLTSRELLVLQQLDSGKSLPEIALALGLKDVTVNFVVKTLCRKFDARDQADAVVIARQAGVI</sequence>
<feature type="domain" description="Response regulatory" evidence="5">
    <location>
        <begin position="2"/>
        <end position="117"/>
    </location>
</feature>
<dbReference type="InterPro" id="IPR001789">
    <property type="entry name" value="Sig_transdc_resp-reg_receiver"/>
</dbReference>
<feature type="modified residue" description="4-aspartylphosphate" evidence="3">
    <location>
        <position position="52"/>
    </location>
</feature>
<dbReference type="SUPFAM" id="SSF52172">
    <property type="entry name" value="CheY-like"/>
    <property type="match status" value="1"/>
</dbReference>
<dbReference type="EMBL" id="BMFC01000003">
    <property type="protein sequence ID" value="GGC00283.1"/>
    <property type="molecule type" value="Genomic_DNA"/>
</dbReference>
<keyword evidence="1 3" id="KW-0597">Phosphoprotein</keyword>
<reference evidence="7" key="1">
    <citation type="journal article" date="2019" name="Int. J. Syst. Evol. Microbiol.">
        <title>The Global Catalogue of Microorganisms (GCM) 10K type strain sequencing project: providing services to taxonomists for standard genome sequencing and annotation.</title>
        <authorList>
            <consortium name="The Broad Institute Genomics Platform"/>
            <consortium name="The Broad Institute Genome Sequencing Center for Infectious Disease"/>
            <person name="Wu L."/>
            <person name="Ma J."/>
        </authorList>
    </citation>
    <scope>NUCLEOTIDE SEQUENCE [LARGE SCALE GENOMIC DNA]</scope>
    <source>
        <strain evidence="7">CGMCC 1.12478</strain>
    </source>
</reference>
<evidence type="ECO:0000259" key="5">
    <source>
        <dbReference type="PROSITE" id="PS50110"/>
    </source>
</evidence>
<dbReference type="Gene3D" id="1.10.10.10">
    <property type="entry name" value="Winged helix-like DNA-binding domain superfamily/Winged helix DNA-binding domain"/>
    <property type="match status" value="1"/>
</dbReference>
<accession>A0ABQ1KM80</accession>
<dbReference type="CDD" id="cd17535">
    <property type="entry name" value="REC_NarL-like"/>
    <property type="match status" value="1"/>
</dbReference>
<dbReference type="SMART" id="SM00448">
    <property type="entry name" value="REC"/>
    <property type="match status" value="1"/>
</dbReference>
<dbReference type="InterPro" id="IPR058245">
    <property type="entry name" value="NreC/VraR/RcsB-like_REC"/>
</dbReference>
<dbReference type="PROSITE" id="PS50043">
    <property type="entry name" value="HTH_LUXR_2"/>
    <property type="match status" value="1"/>
</dbReference>
<dbReference type="InterPro" id="IPR011006">
    <property type="entry name" value="CheY-like_superfamily"/>
</dbReference>